<name>A0A0G4K511_9SPIR</name>
<proteinExistence type="predicted"/>
<dbReference type="EMBL" id="CVLB01000001">
    <property type="protein sequence ID" value="CRF32288.1"/>
    <property type="molecule type" value="Genomic_DNA"/>
</dbReference>
<feature type="transmembrane region" description="Helical" evidence="1">
    <location>
        <begin position="115"/>
        <end position="136"/>
    </location>
</feature>
<feature type="transmembrane region" description="Helical" evidence="1">
    <location>
        <begin position="50"/>
        <end position="74"/>
    </location>
</feature>
<dbReference type="Proteomes" id="UP000043763">
    <property type="component" value="Unassembled WGS sequence"/>
</dbReference>
<keyword evidence="1" id="KW-0812">Transmembrane</keyword>
<accession>A0A0G4K511</accession>
<evidence type="ECO:0000313" key="2">
    <source>
        <dbReference type="EMBL" id="CRF32288.1"/>
    </source>
</evidence>
<feature type="transmembrane region" description="Helical" evidence="1">
    <location>
        <begin position="81"/>
        <end position="103"/>
    </location>
</feature>
<keyword evidence="1" id="KW-0472">Membrane</keyword>
<keyword evidence="1" id="KW-1133">Transmembrane helix</keyword>
<protein>
    <submittedName>
        <fullName evidence="2">Membrane protein</fullName>
    </submittedName>
</protein>
<evidence type="ECO:0000313" key="3">
    <source>
        <dbReference type="Proteomes" id="UP000043763"/>
    </source>
</evidence>
<dbReference type="PANTHER" id="PTHR40078:SF1">
    <property type="entry name" value="INTEGRAL MEMBRANE PROTEIN"/>
    <property type="match status" value="1"/>
</dbReference>
<reference evidence="3" key="1">
    <citation type="submission" date="2015-04" db="EMBL/GenBank/DDBJ databases">
        <authorList>
            <person name="Mushtaq Mamoona"/>
        </authorList>
    </citation>
    <scope>NUCLEOTIDE SEQUENCE [LARGE SCALE GENOMIC DNA]</scope>
    <source>
        <strain evidence="3">AN4859/03</strain>
    </source>
</reference>
<organism evidence="2 3">
    <name type="scientific">Brachyspira suanatina</name>
    <dbReference type="NCBI Taxonomy" id="381802"/>
    <lineage>
        <taxon>Bacteria</taxon>
        <taxon>Pseudomonadati</taxon>
        <taxon>Spirochaetota</taxon>
        <taxon>Spirochaetia</taxon>
        <taxon>Brachyspirales</taxon>
        <taxon>Brachyspiraceae</taxon>
        <taxon>Brachyspira</taxon>
    </lineage>
</organism>
<feature type="transmembrane region" description="Helical" evidence="1">
    <location>
        <begin position="163"/>
        <end position="181"/>
    </location>
</feature>
<dbReference type="RefSeq" id="WP_048593801.1">
    <property type="nucleotide sequence ID" value="NZ_CVLB01000001.1"/>
</dbReference>
<dbReference type="Pfam" id="PF19700">
    <property type="entry name" value="DUF6198"/>
    <property type="match status" value="1"/>
</dbReference>
<gene>
    <name evidence="2" type="ORF">BRSU_0697</name>
</gene>
<dbReference type="InterPro" id="IPR038750">
    <property type="entry name" value="YczE/YyaS-like"/>
</dbReference>
<dbReference type="AlphaFoldDB" id="A0A0G4K511"/>
<sequence length="222" mass="24738">MKKEIFKNHFIERCIIFLIGLYLMSLGIAFSIKASLGTSPISSVPYVTSYISGLSVGETTIIINILFIIMQIVILRKNYDLFQLFQIPALILFGMMIDFSQYLIKDITYTNYLQQWILCIIGILMVGIGVSIEVMAKLVTTPGEGLVLAICKVFPVKFGNTKIAFDVTLVLISLTTILIYLGHLEGVREGTIIAAIFVGFIAKLVSKPLKVLEDKYLIEKSV</sequence>
<dbReference type="PANTHER" id="PTHR40078">
    <property type="entry name" value="INTEGRAL MEMBRANE PROTEIN-RELATED"/>
    <property type="match status" value="1"/>
</dbReference>
<dbReference type="OrthoDB" id="87655at2"/>
<keyword evidence="3" id="KW-1185">Reference proteome</keyword>
<evidence type="ECO:0000256" key="1">
    <source>
        <dbReference type="SAM" id="Phobius"/>
    </source>
</evidence>
<feature type="transmembrane region" description="Helical" evidence="1">
    <location>
        <begin position="12"/>
        <end position="30"/>
    </location>
</feature>